<accession>A0A383AEF3</accession>
<organism evidence="1">
    <name type="scientific">marine metagenome</name>
    <dbReference type="NCBI Taxonomy" id="408172"/>
    <lineage>
        <taxon>unclassified sequences</taxon>
        <taxon>metagenomes</taxon>
        <taxon>ecological metagenomes</taxon>
    </lineage>
</organism>
<dbReference type="AlphaFoldDB" id="A0A383AEF3"/>
<protein>
    <submittedName>
        <fullName evidence="1">Uncharacterized protein</fullName>
    </submittedName>
</protein>
<name>A0A383AEF3_9ZZZZ</name>
<feature type="non-terminal residue" evidence="1">
    <location>
        <position position="50"/>
    </location>
</feature>
<dbReference type="EMBL" id="UINC01191099">
    <property type="protein sequence ID" value="SVE05565.1"/>
    <property type="molecule type" value="Genomic_DNA"/>
</dbReference>
<proteinExistence type="predicted"/>
<evidence type="ECO:0000313" key="1">
    <source>
        <dbReference type="EMBL" id="SVE05565.1"/>
    </source>
</evidence>
<sequence>MDTLHKNALWVIMDPWQSHPSQDDVEADPKINERTQIIVDKIVDYLPNLK</sequence>
<gene>
    <name evidence="1" type="ORF">METZ01_LOCUS458419</name>
</gene>
<reference evidence="1" key="1">
    <citation type="submission" date="2018-05" db="EMBL/GenBank/DDBJ databases">
        <authorList>
            <person name="Lanie J.A."/>
            <person name="Ng W.-L."/>
            <person name="Kazmierczak K.M."/>
            <person name="Andrzejewski T.M."/>
            <person name="Davidsen T.M."/>
            <person name="Wayne K.J."/>
            <person name="Tettelin H."/>
            <person name="Glass J.I."/>
            <person name="Rusch D."/>
            <person name="Podicherti R."/>
            <person name="Tsui H.-C.T."/>
            <person name="Winkler M.E."/>
        </authorList>
    </citation>
    <scope>NUCLEOTIDE SEQUENCE</scope>
</reference>